<keyword evidence="1" id="KW-0689">Ribosomal protein</keyword>
<name>A0ABS4NC34_9THEO</name>
<proteinExistence type="predicted"/>
<sequence>MIKGLTDRIKIARLGKIHLGEKKTSEKSGNLYPSATDYFVVHEDANTPKEIAEKFHEIYGNRPKELNIMFPLDDPEKFFPQWLKRYAGGTLVCKGDGEKAVETDPKTGEKKEIACLYKNCPYYQKKQCKEVGNLQFYIAEIPGGVFQVDTSSYNSILEVNTAIKLIKFQNNGHIANIPLKLTLRPMQVTVNGYPKTIYVLNLYKPLQKINIKPEKEPVKKFVTEKGIAEPELPYSDDVPEDLFPPDVDNEFEDMEDLPDFEPVDNIDDPFGETTANAKYGQLEVTAIKTLKKNDTGEIFHFLTCIDDKGEKHSITSQDDTVKQLTGKTLIEYELEPADNHFEKLVSYKVLENVQEV</sequence>
<organism evidence="1 2">
    <name type="scientific">Thermoanaerobacterium butyriciformans</name>
    <dbReference type="NCBI Taxonomy" id="1702242"/>
    <lineage>
        <taxon>Bacteria</taxon>
        <taxon>Bacillati</taxon>
        <taxon>Bacillota</taxon>
        <taxon>Clostridia</taxon>
        <taxon>Thermoanaerobacterales</taxon>
        <taxon>Thermoanaerobacteraceae</taxon>
        <taxon>Thermoanaerobacterium</taxon>
    </lineage>
</organism>
<dbReference type="RefSeq" id="WP_209452738.1">
    <property type="nucleotide sequence ID" value="NZ_JAGGLT010000002.1"/>
</dbReference>
<comment type="caution">
    <text evidence="1">The sequence shown here is derived from an EMBL/GenBank/DDBJ whole genome shotgun (WGS) entry which is preliminary data.</text>
</comment>
<reference evidence="1" key="1">
    <citation type="submission" date="2021-03" db="EMBL/GenBank/DDBJ databases">
        <title>Genomic Encyclopedia of Type Strains, Phase IV (KMG-IV): sequencing the most valuable type-strain genomes for metagenomic binning, comparative biology and taxonomic classification.</title>
        <authorList>
            <person name="Goeker M."/>
        </authorList>
    </citation>
    <scope>NUCLEOTIDE SEQUENCE</scope>
    <source>
        <strain evidence="1">DSM 101588</strain>
    </source>
</reference>
<accession>A0ABS4NC34</accession>
<dbReference type="GO" id="GO:0005840">
    <property type="term" value="C:ribosome"/>
    <property type="evidence" value="ECO:0007669"/>
    <property type="project" value="UniProtKB-KW"/>
</dbReference>
<dbReference type="InterPro" id="IPR043991">
    <property type="entry name" value="Gp3-like"/>
</dbReference>
<gene>
    <name evidence="1" type="ORF">J2Z80_000257</name>
</gene>
<keyword evidence="2" id="KW-1185">Reference proteome</keyword>
<dbReference type="EMBL" id="JAGGLT010000002">
    <property type="protein sequence ID" value="MBP2070759.1"/>
    <property type="molecule type" value="Genomic_DNA"/>
</dbReference>
<evidence type="ECO:0000313" key="1">
    <source>
        <dbReference type="EMBL" id="MBP2070759.1"/>
    </source>
</evidence>
<protein>
    <submittedName>
        <fullName evidence="1">Ribosomal protein L23</fullName>
    </submittedName>
</protein>
<dbReference type="Pfam" id="PF18897">
    <property type="entry name" value="Gp3-like"/>
    <property type="match status" value="1"/>
</dbReference>
<dbReference type="Proteomes" id="UP001166402">
    <property type="component" value="Unassembled WGS sequence"/>
</dbReference>
<evidence type="ECO:0000313" key="2">
    <source>
        <dbReference type="Proteomes" id="UP001166402"/>
    </source>
</evidence>
<keyword evidence="1" id="KW-0687">Ribonucleoprotein</keyword>